<dbReference type="AlphaFoldDB" id="A0A9E2NVZ9"/>
<dbReference type="EMBL" id="JAHLFM010000031">
    <property type="protein sequence ID" value="MBU3830942.1"/>
    <property type="molecule type" value="Genomic_DNA"/>
</dbReference>
<reference evidence="2" key="2">
    <citation type="submission" date="2021-04" db="EMBL/GenBank/DDBJ databases">
        <authorList>
            <person name="Gilroy R."/>
        </authorList>
    </citation>
    <scope>NUCLEOTIDE SEQUENCE</scope>
    <source>
        <strain evidence="2">A5-1222</strain>
    </source>
</reference>
<dbReference type="Proteomes" id="UP000824247">
    <property type="component" value="Unassembled WGS sequence"/>
</dbReference>
<proteinExistence type="predicted"/>
<keyword evidence="1" id="KW-0812">Transmembrane</keyword>
<evidence type="ECO:0000256" key="1">
    <source>
        <dbReference type="SAM" id="Phobius"/>
    </source>
</evidence>
<keyword evidence="1" id="KW-1133">Transmembrane helix</keyword>
<gene>
    <name evidence="2" type="ORF">H9897_02195</name>
</gene>
<feature type="transmembrane region" description="Helical" evidence="1">
    <location>
        <begin position="24"/>
        <end position="53"/>
    </location>
</feature>
<protein>
    <submittedName>
        <fullName evidence="2">Uncharacterized protein</fullName>
    </submittedName>
</protein>
<keyword evidence="1" id="KW-0472">Membrane</keyword>
<evidence type="ECO:0000313" key="3">
    <source>
        <dbReference type="Proteomes" id="UP000824247"/>
    </source>
</evidence>
<sequence>MIITGSVFLGINQPDLNLQVHNSVFYGVLIGAILVGIGLLNFFTILIISFILISNNKYKIKEIILSYKKLK</sequence>
<evidence type="ECO:0000313" key="2">
    <source>
        <dbReference type="EMBL" id="MBU3830942.1"/>
    </source>
</evidence>
<comment type="caution">
    <text evidence="2">The sequence shown here is derived from an EMBL/GenBank/DDBJ whole genome shotgun (WGS) entry which is preliminary data.</text>
</comment>
<reference evidence="2" key="1">
    <citation type="journal article" date="2021" name="PeerJ">
        <title>Extensive microbial diversity within the chicken gut microbiome revealed by metagenomics and culture.</title>
        <authorList>
            <person name="Gilroy R."/>
            <person name="Ravi A."/>
            <person name="Getino M."/>
            <person name="Pursley I."/>
            <person name="Horton D.L."/>
            <person name="Alikhan N.F."/>
            <person name="Baker D."/>
            <person name="Gharbi K."/>
            <person name="Hall N."/>
            <person name="Watson M."/>
            <person name="Adriaenssens E.M."/>
            <person name="Foster-Nyarko E."/>
            <person name="Jarju S."/>
            <person name="Secka A."/>
            <person name="Antonio M."/>
            <person name="Oren A."/>
            <person name="Chaudhuri R.R."/>
            <person name="La Ragione R."/>
            <person name="Hildebrand F."/>
            <person name="Pallen M.J."/>
        </authorList>
    </citation>
    <scope>NUCLEOTIDE SEQUENCE</scope>
    <source>
        <strain evidence="2">A5-1222</strain>
    </source>
</reference>
<organism evidence="2 3">
    <name type="scientific">Candidatus Ureaplasma intestinipullorum</name>
    <dbReference type="NCBI Taxonomy" id="2838770"/>
    <lineage>
        <taxon>Bacteria</taxon>
        <taxon>Bacillati</taxon>
        <taxon>Mycoplasmatota</taxon>
        <taxon>Mycoplasmoidales</taxon>
        <taxon>Mycoplasmoidaceae</taxon>
        <taxon>Ureaplasma</taxon>
    </lineage>
</organism>
<accession>A0A9E2NVZ9</accession>
<name>A0A9E2NVZ9_9BACT</name>